<dbReference type="InterPro" id="IPR051542">
    <property type="entry name" value="Hydrogenase_cytochrome"/>
</dbReference>
<evidence type="ECO:0000256" key="2">
    <source>
        <dbReference type="ARBA" id="ARBA00022475"/>
    </source>
</evidence>
<dbReference type="EMBL" id="PVEP01000001">
    <property type="protein sequence ID" value="PQV59155.1"/>
    <property type="molecule type" value="Genomic_DNA"/>
</dbReference>
<evidence type="ECO:0000256" key="4">
    <source>
        <dbReference type="ARBA" id="ARBA00022989"/>
    </source>
</evidence>
<dbReference type="Gene3D" id="1.20.950.20">
    <property type="entry name" value="Transmembrane di-heme cytochromes, Chain C"/>
    <property type="match status" value="1"/>
</dbReference>
<dbReference type="InterPro" id="IPR016174">
    <property type="entry name" value="Di-haem_cyt_TM"/>
</dbReference>
<sequence length="210" mass="22696">MSRDLVGPPPALWDPVVRVSHWVIAGAVAANALFTKGGGALHVWLGWIGMAFLAIRLVWGLVGPWEARFAAFPPRPIDALSHLNRLARRRRREFRSHNPAGAMMIYALWLSLGIVIATGIVMTKGATPWDVARQQEAVAAGDWSALVDDSADSTGSAGAEAEGGHWVQDLHEIGANLLLVLAVLHLGGVLAESLVLRRNIVRPMLFGTRR</sequence>
<gene>
    <name evidence="8" type="ORF">LX70_00979</name>
</gene>
<dbReference type="Pfam" id="PF01292">
    <property type="entry name" value="Ni_hydr_CYTB"/>
    <property type="match status" value="1"/>
</dbReference>
<dbReference type="RefSeq" id="WP_105513352.1">
    <property type="nucleotide sequence ID" value="NZ_PVEP01000001.1"/>
</dbReference>
<dbReference type="PANTHER" id="PTHR30485:SF2">
    <property type="entry name" value="BLL0597 PROTEIN"/>
    <property type="match status" value="1"/>
</dbReference>
<dbReference type="OrthoDB" id="196472at2"/>
<dbReference type="GO" id="GO:0022904">
    <property type="term" value="P:respiratory electron transport chain"/>
    <property type="evidence" value="ECO:0007669"/>
    <property type="project" value="InterPro"/>
</dbReference>
<dbReference type="PANTHER" id="PTHR30485">
    <property type="entry name" value="NI/FE-HYDROGENASE 1 B-TYPE CYTOCHROME SUBUNIT"/>
    <property type="match status" value="1"/>
</dbReference>
<reference evidence="8 9" key="1">
    <citation type="submission" date="2018-02" db="EMBL/GenBank/DDBJ databases">
        <title>Genomic Encyclopedia of Archaeal and Bacterial Type Strains, Phase II (KMG-II): from individual species to whole genera.</title>
        <authorList>
            <person name="Goeker M."/>
        </authorList>
    </citation>
    <scope>NUCLEOTIDE SEQUENCE [LARGE SCALE GENOMIC DNA]</scope>
    <source>
        <strain evidence="8 9">DSM 18921</strain>
    </source>
</reference>
<evidence type="ECO:0000256" key="1">
    <source>
        <dbReference type="ARBA" id="ARBA00004651"/>
    </source>
</evidence>
<keyword evidence="3 6" id="KW-0812">Transmembrane</keyword>
<feature type="transmembrane region" description="Helical" evidence="6">
    <location>
        <begin position="100"/>
        <end position="122"/>
    </location>
</feature>
<dbReference type="Proteomes" id="UP000238338">
    <property type="component" value="Unassembled WGS sequence"/>
</dbReference>
<keyword evidence="2" id="KW-1003">Cell membrane</keyword>
<accession>A0A2S8SEA1</accession>
<feature type="transmembrane region" description="Helical" evidence="6">
    <location>
        <begin position="41"/>
        <end position="59"/>
    </location>
</feature>
<dbReference type="GO" id="GO:0005886">
    <property type="term" value="C:plasma membrane"/>
    <property type="evidence" value="ECO:0007669"/>
    <property type="project" value="UniProtKB-SubCell"/>
</dbReference>
<comment type="subcellular location">
    <subcellularLocation>
        <location evidence="1">Cell membrane</location>
        <topology evidence="1">Multi-pass membrane protein</topology>
    </subcellularLocation>
</comment>
<feature type="transmembrane region" description="Helical" evidence="6">
    <location>
        <begin position="173"/>
        <end position="196"/>
    </location>
</feature>
<evidence type="ECO:0000313" key="8">
    <source>
        <dbReference type="EMBL" id="PQV59155.1"/>
    </source>
</evidence>
<protein>
    <submittedName>
        <fullName evidence="8">Cytochrome b</fullName>
    </submittedName>
</protein>
<evidence type="ECO:0000259" key="7">
    <source>
        <dbReference type="Pfam" id="PF01292"/>
    </source>
</evidence>
<keyword evidence="9" id="KW-1185">Reference proteome</keyword>
<organism evidence="8 9">
    <name type="scientific">Albidovulum denitrificans</name>
    <dbReference type="NCBI Taxonomy" id="404881"/>
    <lineage>
        <taxon>Bacteria</taxon>
        <taxon>Pseudomonadati</taxon>
        <taxon>Pseudomonadota</taxon>
        <taxon>Alphaproteobacteria</taxon>
        <taxon>Rhodobacterales</taxon>
        <taxon>Paracoccaceae</taxon>
        <taxon>Albidovulum</taxon>
    </lineage>
</organism>
<name>A0A2S8SEA1_9RHOB</name>
<dbReference type="AlphaFoldDB" id="A0A2S8SEA1"/>
<dbReference type="SUPFAM" id="SSF81342">
    <property type="entry name" value="Transmembrane di-heme cytochromes"/>
    <property type="match status" value="1"/>
</dbReference>
<keyword evidence="5 6" id="KW-0472">Membrane</keyword>
<feature type="domain" description="Cytochrome b561 bacterial/Ni-hydrogenase" evidence="7">
    <location>
        <begin position="13"/>
        <end position="207"/>
    </location>
</feature>
<keyword evidence="4 6" id="KW-1133">Transmembrane helix</keyword>
<evidence type="ECO:0000256" key="5">
    <source>
        <dbReference type="ARBA" id="ARBA00023136"/>
    </source>
</evidence>
<evidence type="ECO:0000313" key="9">
    <source>
        <dbReference type="Proteomes" id="UP000238338"/>
    </source>
</evidence>
<dbReference type="InterPro" id="IPR011577">
    <property type="entry name" value="Cyt_b561_bac/Ni-Hgenase"/>
</dbReference>
<proteinExistence type="predicted"/>
<dbReference type="GO" id="GO:0020037">
    <property type="term" value="F:heme binding"/>
    <property type="evidence" value="ECO:0007669"/>
    <property type="project" value="TreeGrafter"/>
</dbReference>
<dbReference type="GO" id="GO:0009055">
    <property type="term" value="F:electron transfer activity"/>
    <property type="evidence" value="ECO:0007669"/>
    <property type="project" value="InterPro"/>
</dbReference>
<evidence type="ECO:0000256" key="6">
    <source>
        <dbReference type="SAM" id="Phobius"/>
    </source>
</evidence>
<evidence type="ECO:0000256" key="3">
    <source>
        <dbReference type="ARBA" id="ARBA00022692"/>
    </source>
</evidence>
<comment type="caution">
    <text evidence="8">The sequence shown here is derived from an EMBL/GenBank/DDBJ whole genome shotgun (WGS) entry which is preliminary data.</text>
</comment>